<comment type="caution">
    <text evidence="1">The sequence shown here is derived from an EMBL/GenBank/DDBJ whole genome shotgun (WGS) entry which is preliminary data.</text>
</comment>
<evidence type="ECO:0000313" key="1">
    <source>
        <dbReference type="EMBL" id="CAD5124683.1"/>
    </source>
</evidence>
<proteinExistence type="predicted"/>
<keyword evidence="2" id="KW-1185">Reference proteome</keyword>
<accession>A0A7I8W974</accession>
<organism evidence="1 2">
    <name type="scientific">Dimorphilus gyrociliatus</name>
    <dbReference type="NCBI Taxonomy" id="2664684"/>
    <lineage>
        <taxon>Eukaryota</taxon>
        <taxon>Metazoa</taxon>
        <taxon>Spiralia</taxon>
        <taxon>Lophotrochozoa</taxon>
        <taxon>Annelida</taxon>
        <taxon>Polychaeta</taxon>
        <taxon>Polychaeta incertae sedis</taxon>
        <taxon>Dinophilidae</taxon>
        <taxon>Dimorphilus</taxon>
    </lineage>
</organism>
<protein>
    <submittedName>
        <fullName evidence="1">DgyrCDS12947</fullName>
    </submittedName>
</protein>
<gene>
    <name evidence="1" type="ORF">DGYR_LOCUS12188</name>
</gene>
<dbReference type="EMBL" id="CAJFCJ010000022">
    <property type="protein sequence ID" value="CAD5124683.1"/>
    <property type="molecule type" value="Genomic_DNA"/>
</dbReference>
<dbReference type="Proteomes" id="UP000549394">
    <property type="component" value="Unassembled WGS sequence"/>
</dbReference>
<sequence length="182" mass="21495">MSVTCNLQKRLQVIHREKTINDVHLRKSQTFIETSKNKINQSMKKLREENWTKQHEAKGSEEWRDLTSASVRANLRRERLLLIEQIHKDKRKSKLGNFYNQVEEHKVELEKSKTFMPSLSTKRKESGLDSLIAFSKAITAFMNFEKKPNTGDENSPEALKRCKYLRIYEKRTEEVEKPTSIK</sequence>
<name>A0A7I8W974_9ANNE</name>
<evidence type="ECO:0000313" key="2">
    <source>
        <dbReference type="Proteomes" id="UP000549394"/>
    </source>
</evidence>
<dbReference type="AlphaFoldDB" id="A0A7I8W974"/>
<reference evidence="1 2" key="1">
    <citation type="submission" date="2020-08" db="EMBL/GenBank/DDBJ databases">
        <authorList>
            <person name="Hejnol A."/>
        </authorList>
    </citation>
    <scope>NUCLEOTIDE SEQUENCE [LARGE SCALE GENOMIC DNA]</scope>
</reference>